<evidence type="ECO:0000256" key="1">
    <source>
        <dbReference type="SAM" id="Phobius"/>
    </source>
</evidence>
<dbReference type="AlphaFoldDB" id="A0A089MCD1"/>
<keyword evidence="3" id="KW-1185">Reference proteome</keyword>
<keyword evidence="1" id="KW-0472">Membrane</keyword>
<gene>
    <name evidence="2" type="ORF">PGRAT_27285</name>
</gene>
<evidence type="ECO:0000313" key="2">
    <source>
        <dbReference type="EMBL" id="AIQ70917.1"/>
    </source>
</evidence>
<dbReference type="Proteomes" id="UP000029500">
    <property type="component" value="Chromosome"/>
</dbReference>
<sequence length="66" mass="7082">MKVAYKKAVSEGATGAALEEVTICTVKLLKIGVEFVLTALCAIEILEFPLFAAMGTFWSGRVESDN</sequence>
<feature type="transmembrane region" description="Helical" evidence="1">
    <location>
        <begin position="35"/>
        <end position="58"/>
    </location>
</feature>
<name>A0A089MCD1_9BACL</name>
<keyword evidence="1" id="KW-0812">Transmembrane</keyword>
<dbReference type="KEGG" id="pgm:PGRAT_27285"/>
<accession>A0A089MCD1</accession>
<dbReference type="RefSeq" id="WP_025706441.1">
    <property type="nucleotide sequence ID" value="NZ_CP009287.1"/>
</dbReference>
<protein>
    <submittedName>
        <fullName evidence="2">Uncharacterized protein</fullName>
    </submittedName>
</protein>
<keyword evidence="1" id="KW-1133">Transmembrane helix</keyword>
<proteinExistence type="predicted"/>
<evidence type="ECO:0000313" key="3">
    <source>
        <dbReference type="Proteomes" id="UP000029500"/>
    </source>
</evidence>
<reference evidence="2 3" key="1">
    <citation type="submission" date="2014-08" db="EMBL/GenBank/DDBJ databases">
        <title>Comparative genomics of the Paenibacillus odorifer group.</title>
        <authorList>
            <person name="den Bakker H.C."/>
            <person name="Tsai Y.-C."/>
            <person name="Martin N."/>
            <person name="Korlach J."/>
            <person name="Wiedmann M."/>
        </authorList>
    </citation>
    <scope>NUCLEOTIDE SEQUENCE [LARGE SCALE GENOMIC DNA]</scope>
    <source>
        <strain evidence="2 3">DSM 15220</strain>
    </source>
</reference>
<dbReference type="HOGENOM" id="CLU_2827038_0_0_9"/>
<organism evidence="2 3">
    <name type="scientific">Paenibacillus graminis</name>
    <dbReference type="NCBI Taxonomy" id="189425"/>
    <lineage>
        <taxon>Bacteria</taxon>
        <taxon>Bacillati</taxon>
        <taxon>Bacillota</taxon>
        <taxon>Bacilli</taxon>
        <taxon>Bacillales</taxon>
        <taxon>Paenibacillaceae</taxon>
        <taxon>Paenibacillus</taxon>
    </lineage>
</organism>
<dbReference type="EMBL" id="CP009287">
    <property type="protein sequence ID" value="AIQ70917.1"/>
    <property type="molecule type" value="Genomic_DNA"/>
</dbReference>